<protein>
    <submittedName>
        <fullName evidence="2">Uncharacterized protein</fullName>
    </submittedName>
</protein>
<evidence type="ECO:0000313" key="2">
    <source>
        <dbReference type="EMBL" id="EGO58480.1"/>
    </source>
</evidence>
<dbReference type="GeneID" id="20821761"/>
<evidence type="ECO:0000313" key="3">
    <source>
        <dbReference type="Proteomes" id="UP000008065"/>
    </source>
</evidence>
<feature type="region of interest" description="Disordered" evidence="1">
    <location>
        <begin position="73"/>
        <end position="127"/>
    </location>
</feature>
<feature type="region of interest" description="Disordered" evidence="1">
    <location>
        <begin position="20"/>
        <end position="49"/>
    </location>
</feature>
<dbReference type="HOGENOM" id="CLU_1678399_0_0_1"/>
<reference evidence="3" key="1">
    <citation type="journal article" date="2011" name="Genetics">
        <title>Massive changes in genome architecture accompany the transition to self-fertility in the filamentous fungus Neurospora tetrasperma.</title>
        <authorList>
            <person name="Ellison C.E."/>
            <person name="Stajich J.E."/>
            <person name="Jacobson D.J."/>
            <person name="Natvig D.O."/>
            <person name="Lapidus A."/>
            <person name="Foster B."/>
            <person name="Aerts A."/>
            <person name="Riley R."/>
            <person name="Lindquist E.A."/>
            <person name="Grigoriev I.V."/>
            <person name="Taylor J.W."/>
        </authorList>
    </citation>
    <scope>NUCLEOTIDE SEQUENCE [LARGE SCALE GENOMIC DNA]</scope>
    <source>
        <strain evidence="3">FGSC 2508 / P0657</strain>
    </source>
</reference>
<gene>
    <name evidence="2" type="ORF">NEUTE1DRAFT_101303</name>
</gene>
<name>F8MLW5_NEUT8</name>
<dbReference type="RefSeq" id="XP_009851498.1">
    <property type="nucleotide sequence ID" value="XM_009853196.1"/>
</dbReference>
<feature type="compositionally biased region" description="Polar residues" evidence="1">
    <location>
        <begin position="20"/>
        <end position="36"/>
    </location>
</feature>
<dbReference type="EMBL" id="GL891304">
    <property type="protein sequence ID" value="EGO58480.1"/>
    <property type="molecule type" value="Genomic_DNA"/>
</dbReference>
<dbReference type="KEGG" id="nte:NEUTE1DRAFT101303"/>
<sequence>MSNARSSTPILAKLVITPCSQVQTESRNTKPGTSQYRAGEGRHAGISQEQEIPFTELDLSETIERSRLASFVPPAFPTPECRTTQNGSARPVFPQSVPRAWPPPPHVHAVGPQIATPSGPRASPGLSPMLLARLAPATSRPDCGHGRWVGTW</sequence>
<evidence type="ECO:0000256" key="1">
    <source>
        <dbReference type="SAM" id="MobiDB-lite"/>
    </source>
</evidence>
<dbReference type="AlphaFoldDB" id="F8MLW5"/>
<accession>F8MLW5</accession>
<organism evidence="2 3">
    <name type="scientific">Neurospora tetrasperma (strain FGSC 2508 / ATCC MYA-4615 / P0657)</name>
    <dbReference type="NCBI Taxonomy" id="510951"/>
    <lineage>
        <taxon>Eukaryota</taxon>
        <taxon>Fungi</taxon>
        <taxon>Dikarya</taxon>
        <taxon>Ascomycota</taxon>
        <taxon>Pezizomycotina</taxon>
        <taxon>Sordariomycetes</taxon>
        <taxon>Sordariomycetidae</taxon>
        <taxon>Sordariales</taxon>
        <taxon>Sordariaceae</taxon>
        <taxon>Neurospora</taxon>
    </lineage>
</organism>
<proteinExistence type="predicted"/>
<dbReference type="VEuPathDB" id="FungiDB:NEUTE1DRAFT_101303"/>
<dbReference type="Proteomes" id="UP000008065">
    <property type="component" value="Unassembled WGS sequence"/>
</dbReference>
<keyword evidence="3" id="KW-1185">Reference proteome</keyword>